<sequence length="100" mass="11464">MLASRDADAAEDAYLNLQLHIDTPGSVYVFLQLNERIIGLLPMYPAGTEVDCIDLKSVLFTFGFERCKRNAPSFLVSNARRNIASFTQRELRVDWRELRL</sequence>
<name>A0AAD7D5L2_MYCRO</name>
<comment type="caution">
    <text evidence="1">The sequence shown here is derived from an EMBL/GenBank/DDBJ whole genome shotgun (WGS) entry which is preliminary data.</text>
</comment>
<protein>
    <submittedName>
        <fullName evidence="1">Uncharacterized protein</fullName>
    </submittedName>
</protein>
<evidence type="ECO:0000313" key="1">
    <source>
        <dbReference type="EMBL" id="KAJ7679932.1"/>
    </source>
</evidence>
<dbReference type="Proteomes" id="UP001221757">
    <property type="component" value="Unassembled WGS sequence"/>
</dbReference>
<evidence type="ECO:0000313" key="2">
    <source>
        <dbReference type="Proteomes" id="UP001221757"/>
    </source>
</evidence>
<dbReference type="EMBL" id="JARKIE010000125">
    <property type="protein sequence ID" value="KAJ7679932.1"/>
    <property type="molecule type" value="Genomic_DNA"/>
</dbReference>
<gene>
    <name evidence="1" type="ORF">B0H17DRAFT_1138838</name>
</gene>
<keyword evidence="2" id="KW-1185">Reference proteome</keyword>
<accession>A0AAD7D5L2</accession>
<dbReference type="AlphaFoldDB" id="A0AAD7D5L2"/>
<organism evidence="1 2">
    <name type="scientific">Mycena rosella</name>
    <name type="common">Pink bonnet</name>
    <name type="synonym">Agaricus rosellus</name>
    <dbReference type="NCBI Taxonomy" id="1033263"/>
    <lineage>
        <taxon>Eukaryota</taxon>
        <taxon>Fungi</taxon>
        <taxon>Dikarya</taxon>
        <taxon>Basidiomycota</taxon>
        <taxon>Agaricomycotina</taxon>
        <taxon>Agaricomycetes</taxon>
        <taxon>Agaricomycetidae</taxon>
        <taxon>Agaricales</taxon>
        <taxon>Marasmiineae</taxon>
        <taxon>Mycenaceae</taxon>
        <taxon>Mycena</taxon>
    </lineage>
</organism>
<proteinExistence type="predicted"/>
<reference evidence="1" key="1">
    <citation type="submission" date="2023-03" db="EMBL/GenBank/DDBJ databases">
        <title>Massive genome expansion in bonnet fungi (Mycena s.s.) driven by repeated elements and novel gene families across ecological guilds.</title>
        <authorList>
            <consortium name="Lawrence Berkeley National Laboratory"/>
            <person name="Harder C.B."/>
            <person name="Miyauchi S."/>
            <person name="Viragh M."/>
            <person name="Kuo A."/>
            <person name="Thoen E."/>
            <person name="Andreopoulos B."/>
            <person name="Lu D."/>
            <person name="Skrede I."/>
            <person name="Drula E."/>
            <person name="Henrissat B."/>
            <person name="Morin E."/>
            <person name="Kohler A."/>
            <person name="Barry K."/>
            <person name="LaButti K."/>
            <person name="Morin E."/>
            <person name="Salamov A."/>
            <person name="Lipzen A."/>
            <person name="Mereny Z."/>
            <person name="Hegedus B."/>
            <person name="Baldrian P."/>
            <person name="Stursova M."/>
            <person name="Weitz H."/>
            <person name="Taylor A."/>
            <person name="Grigoriev I.V."/>
            <person name="Nagy L.G."/>
            <person name="Martin F."/>
            <person name="Kauserud H."/>
        </authorList>
    </citation>
    <scope>NUCLEOTIDE SEQUENCE</scope>
    <source>
        <strain evidence="1">CBHHK067</strain>
    </source>
</reference>